<sequence length="267" mass="30936">MCRTDERNQYCEYAGILQHYPRRAGTPYLPCKLRKRLVARVEQSTVLEFRGRYCYALRRRSAHRGTPHNENQSRRCGMNCRYLKGSEHSPESVEFNTENTTCVVNVDLLLCGIKKFPCGDGNDKKLSTKECYDILNFVEQERGKFIHKAGPKSMADWENSGLGSFDEYFFPGDTVTEDVYDNFLNILPPAIMWENLLQVGEPAAHEKDPETGKYRATYTTFAKADGQWWYVGECFIRETTNRRTRPNKLSLRISEVEKELKAEAEKK</sequence>
<accession>A0A8S5U1W5</accession>
<protein>
    <submittedName>
        <fullName evidence="1">Uncharacterized protein</fullName>
    </submittedName>
</protein>
<reference evidence="1" key="1">
    <citation type="journal article" date="2021" name="Proc. Natl. Acad. Sci. U.S.A.">
        <title>A Catalog of Tens of Thousands of Viruses from Human Metagenomes Reveals Hidden Associations with Chronic Diseases.</title>
        <authorList>
            <person name="Tisza M.J."/>
            <person name="Buck C.B."/>
        </authorList>
    </citation>
    <scope>NUCLEOTIDE SEQUENCE</scope>
    <source>
        <strain evidence="1">CtdHi7</strain>
    </source>
</reference>
<proteinExistence type="predicted"/>
<name>A0A8S5U1W5_9CAUD</name>
<evidence type="ECO:0000313" key="1">
    <source>
        <dbReference type="EMBL" id="DAF88439.1"/>
    </source>
</evidence>
<dbReference type="EMBL" id="BK015985">
    <property type="protein sequence ID" value="DAF88439.1"/>
    <property type="molecule type" value="Genomic_DNA"/>
</dbReference>
<organism evidence="1">
    <name type="scientific">Siphoviridae sp. ctdHi7</name>
    <dbReference type="NCBI Taxonomy" id="2825577"/>
    <lineage>
        <taxon>Viruses</taxon>
        <taxon>Duplodnaviria</taxon>
        <taxon>Heunggongvirae</taxon>
        <taxon>Uroviricota</taxon>
        <taxon>Caudoviricetes</taxon>
    </lineage>
</organism>